<gene>
    <name evidence="10" type="ORF">BZG36_00287</name>
</gene>
<feature type="transmembrane region" description="Helical" evidence="8">
    <location>
        <begin position="508"/>
        <end position="528"/>
    </location>
</feature>
<dbReference type="InterPro" id="IPR052646">
    <property type="entry name" value="Peroxisomal_PEX28-32"/>
</dbReference>
<sequence length="805" mass="88104">MATTHSLQEAVFADITFCDECNQPVERGATCTACGTNFHLSCINEGNVCHPRARVGASSTSNKVDGSLPATAYLRQGSPTHDRISAWLEKTPSPTSTVSSPLRTGNGQTAAELAGLDANYVPRRRKLSRRLSATSASCDSIPENAETNRSQLPSRRSKKTLDALNSATSNPTSIGDSKRIPRPPPTSGPRSLSLSTRQSENVRGYNVGTNEVHAANMQTTGSNASVSLANSVTSRHKPTVDKPEKIMSHLRKMSLQDLPPWQSSASLDHQNELKGISPAENTAPGTLNAAATNGEGKSMYQLSPRARASIYSLDGSSISGKHIPVDVAPSQSDPRQVKVFHAFTARSDALLDILDWITGVLSFRKDHRIESIFWMGGWLGCCVNPQVVVLIPVAIVFRASIAALLPLPYPDPSYLYPNPQVASTYAASLSRNLCWMERWKAIYDFWGWTGGLSRPDDETSKRPSLVKDRSKARSRPLLRLGLIIPLLSGCASAATAVGYYYHYIPNQAVTFGLGGLLFGGSIALRLAFSNHAESELRENADDTTVATPPMLTVSPSRKSIVVTLSIYENERFWAHPNESSSKTSNTYTKDLLRSDPPAWSDALASSELPPPTESFPPPPNYAFLDESWWIDYTTVWVDESRDLLSCAATPRKTKTKHRESKRASSRESSLSRLNDHERARTATALNEDAILNLEEPVKRHMPRSGSIASGISDDGVKSIGSRRSMRTNATAAGVDISIRLAQHAWTHQTNVDGLVVLPVGTPDQDGWIYSDHTWNPIPQDPPIEGEKVRKLTRRRKWSRRALLIQ</sequence>
<evidence type="ECO:0000256" key="6">
    <source>
        <dbReference type="ARBA" id="ARBA00023136"/>
    </source>
</evidence>
<dbReference type="PROSITE" id="PS50081">
    <property type="entry name" value="ZF_DAG_PE_2"/>
    <property type="match status" value="1"/>
</dbReference>
<keyword evidence="11" id="KW-1185">Reference proteome</keyword>
<feature type="compositionally biased region" description="Polar residues" evidence="7">
    <location>
        <begin position="188"/>
        <end position="200"/>
    </location>
</feature>
<dbReference type="Pfam" id="PF06398">
    <property type="entry name" value="Pex24p"/>
    <property type="match status" value="1"/>
</dbReference>
<dbReference type="EMBL" id="MVBO01000002">
    <property type="protein sequence ID" value="OZJ06740.1"/>
    <property type="molecule type" value="Genomic_DNA"/>
</dbReference>
<evidence type="ECO:0000256" key="5">
    <source>
        <dbReference type="ARBA" id="ARBA00022989"/>
    </source>
</evidence>
<dbReference type="GO" id="GO:0007031">
    <property type="term" value="P:peroxisome organization"/>
    <property type="evidence" value="ECO:0007669"/>
    <property type="project" value="UniProtKB-ARBA"/>
</dbReference>
<evidence type="ECO:0000256" key="2">
    <source>
        <dbReference type="ARBA" id="ARBA00022692"/>
    </source>
</evidence>
<evidence type="ECO:0000256" key="7">
    <source>
        <dbReference type="SAM" id="MobiDB-lite"/>
    </source>
</evidence>
<feature type="transmembrane region" description="Helical" evidence="8">
    <location>
        <begin position="477"/>
        <end position="502"/>
    </location>
</feature>
<accession>A0A261Y7Y1</accession>
<evidence type="ECO:0000313" key="10">
    <source>
        <dbReference type="EMBL" id="OZJ06740.1"/>
    </source>
</evidence>
<keyword evidence="3" id="KW-0479">Metal-binding</keyword>
<dbReference type="PROSITE" id="PS00479">
    <property type="entry name" value="ZF_DAG_PE_1"/>
    <property type="match status" value="1"/>
</dbReference>
<keyword evidence="5 8" id="KW-1133">Transmembrane helix</keyword>
<dbReference type="PANTHER" id="PTHR31679">
    <property type="entry name" value="PEROXISOMAL MEMBRANE PROTEIN PEX30-RELATED"/>
    <property type="match status" value="1"/>
</dbReference>
<feature type="compositionally biased region" description="Basic residues" evidence="7">
    <location>
        <begin position="651"/>
        <end position="660"/>
    </location>
</feature>
<dbReference type="Gene3D" id="3.30.60.20">
    <property type="match status" value="1"/>
</dbReference>
<dbReference type="AlphaFoldDB" id="A0A261Y7Y1"/>
<dbReference type="Proteomes" id="UP000242875">
    <property type="component" value="Unassembled WGS sequence"/>
</dbReference>
<evidence type="ECO:0000256" key="3">
    <source>
        <dbReference type="ARBA" id="ARBA00022723"/>
    </source>
</evidence>
<protein>
    <recommendedName>
        <fullName evidence="9">Phorbol-ester/DAG-type domain-containing protein</fullName>
    </recommendedName>
</protein>
<evidence type="ECO:0000256" key="1">
    <source>
        <dbReference type="ARBA" id="ARBA00004308"/>
    </source>
</evidence>
<dbReference type="GO" id="GO:0005778">
    <property type="term" value="C:peroxisomal membrane"/>
    <property type="evidence" value="ECO:0007669"/>
    <property type="project" value="TreeGrafter"/>
</dbReference>
<dbReference type="InterPro" id="IPR046349">
    <property type="entry name" value="C1-like_sf"/>
</dbReference>
<comment type="subcellular location">
    <subcellularLocation>
        <location evidence="1">Endomembrane system</location>
    </subcellularLocation>
</comment>
<keyword evidence="4" id="KW-0862">Zinc</keyword>
<evidence type="ECO:0000313" key="11">
    <source>
        <dbReference type="Proteomes" id="UP000242875"/>
    </source>
</evidence>
<dbReference type="PANTHER" id="PTHR31679:SF2">
    <property type="entry name" value="PEROXISOMAL MEMBRANE PROTEIN PEX30-RELATED"/>
    <property type="match status" value="1"/>
</dbReference>
<evidence type="ECO:0000256" key="8">
    <source>
        <dbReference type="SAM" id="Phobius"/>
    </source>
</evidence>
<feature type="compositionally biased region" description="Polar residues" evidence="7">
    <location>
        <begin position="145"/>
        <end position="154"/>
    </location>
</feature>
<feature type="region of interest" description="Disordered" evidence="7">
    <location>
        <begin position="648"/>
        <end position="679"/>
    </location>
</feature>
<evidence type="ECO:0000256" key="4">
    <source>
        <dbReference type="ARBA" id="ARBA00022833"/>
    </source>
</evidence>
<name>A0A261Y7Y1_9FUNG</name>
<comment type="caution">
    <text evidence="10">The sequence shown here is derived from an EMBL/GenBank/DDBJ whole genome shotgun (WGS) entry which is preliminary data.</text>
</comment>
<dbReference type="InterPro" id="IPR010482">
    <property type="entry name" value="TECPR1-like_DysF"/>
</dbReference>
<dbReference type="SUPFAM" id="SSF57889">
    <property type="entry name" value="Cysteine-rich domain"/>
    <property type="match status" value="1"/>
</dbReference>
<organism evidence="10 11">
    <name type="scientific">Bifiguratus adelaidae</name>
    <dbReference type="NCBI Taxonomy" id="1938954"/>
    <lineage>
        <taxon>Eukaryota</taxon>
        <taxon>Fungi</taxon>
        <taxon>Fungi incertae sedis</taxon>
        <taxon>Mucoromycota</taxon>
        <taxon>Mucoromycotina</taxon>
        <taxon>Endogonomycetes</taxon>
        <taxon>Endogonales</taxon>
        <taxon>Endogonales incertae sedis</taxon>
        <taxon>Bifiguratus</taxon>
    </lineage>
</organism>
<keyword evidence="6 8" id="KW-0472">Membrane</keyword>
<feature type="region of interest" description="Disordered" evidence="7">
    <location>
        <begin position="127"/>
        <end position="200"/>
    </location>
</feature>
<dbReference type="InterPro" id="IPR002219">
    <property type="entry name" value="PKC_DAG/PE"/>
</dbReference>
<feature type="compositionally biased region" description="Polar residues" evidence="7">
    <location>
        <begin position="163"/>
        <end position="175"/>
    </location>
</feature>
<proteinExistence type="predicted"/>
<dbReference type="GO" id="GO:0012505">
    <property type="term" value="C:endomembrane system"/>
    <property type="evidence" value="ECO:0007669"/>
    <property type="project" value="UniProtKB-SubCell"/>
</dbReference>
<keyword evidence="2 8" id="KW-0812">Transmembrane</keyword>
<dbReference type="GO" id="GO:0046872">
    <property type="term" value="F:metal ion binding"/>
    <property type="evidence" value="ECO:0007669"/>
    <property type="project" value="UniProtKB-KW"/>
</dbReference>
<evidence type="ECO:0000259" key="9">
    <source>
        <dbReference type="PROSITE" id="PS50081"/>
    </source>
</evidence>
<feature type="transmembrane region" description="Helical" evidence="8">
    <location>
        <begin position="372"/>
        <end position="397"/>
    </location>
</feature>
<feature type="domain" description="Phorbol-ester/DAG-type" evidence="9">
    <location>
        <begin position="4"/>
        <end position="49"/>
    </location>
</feature>
<reference evidence="10 11" key="1">
    <citation type="journal article" date="2017" name="Mycologia">
        <title>Bifiguratus adelaidae, gen. et sp. nov., a new member of Mucoromycotina in endophytic and soil-dwelling habitats.</title>
        <authorList>
            <person name="Torres-Cruz T.J."/>
            <person name="Billingsley Tobias T.L."/>
            <person name="Almatruk M."/>
            <person name="Hesse C."/>
            <person name="Kuske C.R."/>
            <person name="Desiro A."/>
            <person name="Benucci G.M."/>
            <person name="Bonito G."/>
            <person name="Stajich J.E."/>
            <person name="Dunlap C."/>
            <person name="Arnold A.E."/>
            <person name="Porras-Alfaro A."/>
        </authorList>
    </citation>
    <scope>NUCLEOTIDE SEQUENCE [LARGE SCALE GENOMIC DNA]</scope>
    <source>
        <strain evidence="10 11">AZ0501</strain>
    </source>
</reference>